<feature type="compositionally biased region" description="Polar residues" evidence="2">
    <location>
        <begin position="514"/>
        <end position="558"/>
    </location>
</feature>
<feature type="compositionally biased region" description="Low complexity" evidence="2">
    <location>
        <begin position="60"/>
        <end position="69"/>
    </location>
</feature>
<feature type="compositionally biased region" description="Polar residues" evidence="2">
    <location>
        <begin position="595"/>
        <end position="608"/>
    </location>
</feature>
<feature type="compositionally biased region" description="Low complexity" evidence="2">
    <location>
        <begin position="321"/>
        <end position="330"/>
    </location>
</feature>
<feature type="compositionally biased region" description="Basic residues" evidence="2">
    <location>
        <begin position="43"/>
        <end position="55"/>
    </location>
</feature>
<dbReference type="Proteomes" id="UP000703661">
    <property type="component" value="Unassembled WGS sequence"/>
</dbReference>
<keyword evidence="4" id="KW-1185">Reference proteome</keyword>
<feature type="compositionally biased region" description="Basic and acidic residues" evidence="2">
    <location>
        <begin position="112"/>
        <end position="124"/>
    </location>
</feature>
<feature type="compositionally biased region" description="Pro residues" evidence="2">
    <location>
        <begin position="71"/>
        <end position="80"/>
    </location>
</feature>
<feature type="region of interest" description="Disordered" evidence="2">
    <location>
        <begin position="224"/>
        <end position="383"/>
    </location>
</feature>
<feature type="coiled-coil region" evidence="1">
    <location>
        <begin position="129"/>
        <end position="156"/>
    </location>
</feature>
<name>A0A9P6MVB2_9FUNG</name>
<feature type="region of interest" description="Disordered" evidence="2">
    <location>
        <begin position="448"/>
        <end position="558"/>
    </location>
</feature>
<accession>A0A9P6MVB2</accession>
<reference evidence="3" key="1">
    <citation type="journal article" date="2020" name="Fungal Divers.">
        <title>Resolving the Mortierellaceae phylogeny through synthesis of multi-gene phylogenetics and phylogenomics.</title>
        <authorList>
            <person name="Vandepol N."/>
            <person name="Liber J."/>
            <person name="Desiro A."/>
            <person name="Na H."/>
            <person name="Kennedy M."/>
            <person name="Barry K."/>
            <person name="Grigoriev I.V."/>
            <person name="Miller A.N."/>
            <person name="O'Donnell K."/>
            <person name="Stajich J.E."/>
            <person name="Bonito G."/>
        </authorList>
    </citation>
    <scope>NUCLEOTIDE SEQUENCE</scope>
    <source>
        <strain evidence="3">NRRL 2769</strain>
    </source>
</reference>
<feature type="compositionally biased region" description="Basic and acidic residues" evidence="2">
    <location>
        <begin position="30"/>
        <end position="42"/>
    </location>
</feature>
<feature type="compositionally biased region" description="Basic and acidic residues" evidence="2">
    <location>
        <begin position="460"/>
        <end position="470"/>
    </location>
</feature>
<feature type="region of interest" description="Disordered" evidence="2">
    <location>
        <begin position="570"/>
        <end position="643"/>
    </location>
</feature>
<feature type="region of interest" description="Disordered" evidence="2">
    <location>
        <begin position="803"/>
        <end position="835"/>
    </location>
</feature>
<feature type="compositionally biased region" description="Acidic residues" evidence="2">
    <location>
        <begin position="343"/>
        <end position="358"/>
    </location>
</feature>
<feature type="region of interest" description="Disordered" evidence="2">
    <location>
        <begin position="1"/>
        <end position="20"/>
    </location>
</feature>
<feature type="compositionally biased region" description="Low complexity" evidence="2">
    <location>
        <begin position="101"/>
        <end position="111"/>
    </location>
</feature>
<evidence type="ECO:0000313" key="4">
    <source>
        <dbReference type="Proteomes" id="UP000703661"/>
    </source>
</evidence>
<feature type="region of interest" description="Disordered" evidence="2">
    <location>
        <begin position="922"/>
        <end position="953"/>
    </location>
</feature>
<dbReference type="EMBL" id="JAAAID010000771">
    <property type="protein sequence ID" value="KAG0014053.1"/>
    <property type="molecule type" value="Genomic_DNA"/>
</dbReference>
<feature type="compositionally biased region" description="Basic residues" evidence="2">
    <location>
        <begin position="855"/>
        <end position="865"/>
    </location>
</feature>
<sequence length="953" mass="106022">MKITPPTSSQPPPHTPGYIGAITDRVKSDLVKQENEKSEKAVKPRKKRGQYKKTILRQQAEAAAAAAAAGLPPPQFPPLPESKRASHYAAQSTSNGKNRGGESSTTSTVESLEVRSHTPNHDHAASPTTLEMERELAMLAEEAEEDRRRREEEAADRILKRAQVVKHLRSLKSKLATAQIQIGHDLHYQSIDLFSQLYDEVLEDIGRDNNSELLNLLKNSARDQLNQDSDPESSEIAAHHSGHMLTRSSDKPRKKDLIPTTSRIPNGASRSHSSDHKSHVISLDVDSDNDSVLPRRNRRNKSSSQFVGQSWNIGSGRDESTSSSSSSKFNSRPRPNQRIIHAEEEEEEEEEEEDEEEPNFSSPRKSHGTTPSNLNLPSQTREELQFKHRRELEQLQSQQRKDQEEFQRKQLEQLRELQLRQNEEIEEFEEDKARRFKEHIEGLAEKRLKISQSLYSRKGKSTERARRKEPYSSALLSYEFENGFQSHSQDDSPSHSRSPSPSPPPQRLSRRTLDTQTSGQLLTSSPNRALSSRNASTSSPVQSTPKTHRINGSINPLPMSTMTLALTAMNEKKKQLKRAMKKQLEQEDALDNDVESSGQDEQQHSGTNGRRFLSPPIRSQKRSAPENATAFERSPSISNSSIAKPSTLPVLLQRQQSSNGHHLTSYHSPSQTSNDSPHSQLSHSHTQVGSPKLKKRKNPVSPPLGATAKGAIGFSKTLLSHFEKWNPDDKAGDFFDFVLSDPPDIDVGDAEVEDMLNGENNSTDQKDHHDLNATPTSNAFKWFQEQQKLAQELARQPKIAPLRLTDGDEDEGTGTEVSHDPMGAPQLGNEVYDGSGTSAELIPGEDPLAAFIQNKKKPHESRKHAAAATARIGDDEHEENSTLNDAKCNQTSQQIGNASSPSPFLPGSSGVLLYSEGSEGDWGFQPFSIDPTDEYLHNDAPLEGNKGYASLNF</sequence>
<gene>
    <name evidence="3" type="ORF">BGZ80_010687</name>
</gene>
<feature type="compositionally biased region" description="Polar residues" evidence="2">
    <location>
        <begin position="302"/>
        <end position="313"/>
    </location>
</feature>
<protein>
    <submittedName>
        <fullName evidence="3">Uncharacterized protein</fullName>
    </submittedName>
</protein>
<feature type="compositionally biased region" description="Polar residues" evidence="2">
    <location>
        <begin position="655"/>
        <end position="689"/>
    </location>
</feature>
<feature type="compositionally biased region" description="Basic and acidic residues" evidence="2">
    <location>
        <begin position="248"/>
        <end position="257"/>
    </location>
</feature>
<feature type="compositionally biased region" description="Polar residues" evidence="2">
    <location>
        <begin position="359"/>
        <end position="379"/>
    </location>
</feature>
<feature type="region of interest" description="Disordered" evidence="2">
    <location>
        <begin position="30"/>
        <end position="129"/>
    </location>
</feature>
<feature type="compositionally biased region" description="Polar residues" evidence="2">
    <location>
        <begin position="259"/>
        <end position="271"/>
    </location>
</feature>
<feature type="region of interest" description="Disordered" evidence="2">
    <location>
        <begin position="855"/>
        <end position="882"/>
    </location>
</feature>
<evidence type="ECO:0000313" key="3">
    <source>
        <dbReference type="EMBL" id="KAG0014053.1"/>
    </source>
</evidence>
<evidence type="ECO:0000256" key="1">
    <source>
        <dbReference type="SAM" id="Coils"/>
    </source>
</evidence>
<evidence type="ECO:0000256" key="2">
    <source>
        <dbReference type="SAM" id="MobiDB-lite"/>
    </source>
</evidence>
<organism evidence="3 4">
    <name type="scientific">Entomortierella chlamydospora</name>
    <dbReference type="NCBI Taxonomy" id="101097"/>
    <lineage>
        <taxon>Eukaryota</taxon>
        <taxon>Fungi</taxon>
        <taxon>Fungi incertae sedis</taxon>
        <taxon>Mucoromycota</taxon>
        <taxon>Mortierellomycotina</taxon>
        <taxon>Mortierellomycetes</taxon>
        <taxon>Mortierellales</taxon>
        <taxon>Mortierellaceae</taxon>
        <taxon>Entomortierella</taxon>
    </lineage>
</organism>
<feature type="region of interest" description="Disordered" evidence="2">
    <location>
        <begin position="655"/>
        <end position="707"/>
    </location>
</feature>
<comment type="caution">
    <text evidence="3">The sequence shown here is derived from an EMBL/GenBank/DDBJ whole genome shotgun (WGS) entry which is preliminary data.</text>
</comment>
<dbReference type="AlphaFoldDB" id="A0A9P6MVB2"/>
<proteinExistence type="predicted"/>
<keyword evidence="1" id="KW-0175">Coiled coil</keyword>